<dbReference type="InterPro" id="IPR025484">
    <property type="entry name" value="DUF4376"/>
</dbReference>
<comment type="caution">
    <text evidence="3">The sequence shown here is derived from an EMBL/GenBank/DDBJ whole genome shotgun (WGS) entry which is preliminary data.</text>
</comment>
<dbReference type="OrthoDB" id="6288705at2"/>
<dbReference type="RefSeq" id="WP_070985037.1">
    <property type="nucleotide sequence ID" value="NZ_MKJU01000025.1"/>
</dbReference>
<dbReference type="Pfam" id="PF14301">
    <property type="entry name" value="DUF4376"/>
    <property type="match status" value="1"/>
</dbReference>
<organism evidence="3 4">
    <name type="scientific">Pseudoalteromonas amylolytica</name>
    <dbReference type="NCBI Taxonomy" id="1859457"/>
    <lineage>
        <taxon>Bacteria</taxon>
        <taxon>Pseudomonadati</taxon>
        <taxon>Pseudomonadota</taxon>
        <taxon>Gammaproteobacteria</taxon>
        <taxon>Alteromonadales</taxon>
        <taxon>Pseudoalteromonadaceae</taxon>
        <taxon>Pseudoalteromonas</taxon>
    </lineage>
</organism>
<feature type="domain" description="DUF4376" evidence="2">
    <location>
        <begin position="182"/>
        <end position="258"/>
    </location>
</feature>
<evidence type="ECO:0000313" key="4">
    <source>
        <dbReference type="Proteomes" id="UP000179786"/>
    </source>
</evidence>
<evidence type="ECO:0000259" key="2">
    <source>
        <dbReference type="Pfam" id="PF14301"/>
    </source>
</evidence>
<proteinExistence type="predicted"/>
<dbReference type="STRING" id="1859457.BET10_10590"/>
<feature type="region of interest" description="Disordered" evidence="1">
    <location>
        <begin position="1"/>
        <end position="30"/>
    </location>
</feature>
<evidence type="ECO:0000256" key="1">
    <source>
        <dbReference type="SAM" id="MobiDB-lite"/>
    </source>
</evidence>
<feature type="compositionally biased region" description="Polar residues" evidence="1">
    <location>
        <begin position="16"/>
        <end position="30"/>
    </location>
</feature>
<sequence>MEQTNDLTATAVEATVSENQQTEQQVSSSDAAFEVEATFELPQVSYEDVLTKIALRHPEEQVEQALQLAIEQEQAAYTAAYQQWELDVVEAQEKRQQALAHNASLDEGSEGEVMDVPELPEAPQIDMSRRRACYRKEYVEVDLALSTEQAPARTEYDDEACVTRFYPATEAHSAEQIAKVQRARFKNSRSALLAEQTVEVDGLVFDADELSQQRMARMLLVMADEDSTSWVLANNEVVQVSKAQLFSACKLASEQQTALWIGE</sequence>
<accession>A0A1S1MWJ5</accession>
<reference evidence="3 4" key="1">
    <citation type="submission" date="2016-09" db="EMBL/GenBank/DDBJ databases">
        <title>Pseudoalteromonas amylolytica sp. nov., isolated from the surface seawater.</title>
        <authorList>
            <person name="Wu Y.-H."/>
            <person name="Cheng H."/>
            <person name="Jin X.-B."/>
            <person name="Wang C.-S."/>
            <person name="Xu X.-W."/>
        </authorList>
    </citation>
    <scope>NUCLEOTIDE SEQUENCE [LARGE SCALE GENOMIC DNA]</scope>
    <source>
        <strain evidence="3 4">JW1</strain>
    </source>
</reference>
<gene>
    <name evidence="3" type="ORF">BET10_10590</name>
</gene>
<dbReference type="EMBL" id="MKJU01000025">
    <property type="protein sequence ID" value="OHU91269.1"/>
    <property type="molecule type" value="Genomic_DNA"/>
</dbReference>
<protein>
    <recommendedName>
        <fullName evidence="2">DUF4376 domain-containing protein</fullName>
    </recommendedName>
</protein>
<keyword evidence="4" id="KW-1185">Reference proteome</keyword>
<evidence type="ECO:0000313" key="3">
    <source>
        <dbReference type="EMBL" id="OHU91269.1"/>
    </source>
</evidence>
<dbReference type="Proteomes" id="UP000179786">
    <property type="component" value="Unassembled WGS sequence"/>
</dbReference>
<dbReference type="AlphaFoldDB" id="A0A1S1MWJ5"/>
<name>A0A1S1MWJ5_9GAMM</name>